<proteinExistence type="predicted"/>
<organism evidence="2 3">
    <name type="scientific">Candidatus Brocadia sinica JPN1</name>
    <dbReference type="NCBI Taxonomy" id="1197129"/>
    <lineage>
        <taxon>Bacteria</taxon>
        <taxon>Pseudomonadati</taxon>
        <taxon>Planctomycetota</taxon>
        <taxon>Candidatus Brocadiia</taxon>
        <taxon>Candidatus Brocadiales</taxon>
        <taxon>Candidatus Brocadiaceae</taxon>
        <taxon>Candidatus Brocadia</taxon>
    </lineage>
</organism>
<dbReference type="Gene3D" id="2.60.40.10">
    <property type="entry name" value="Immunoglobulins"/>
    <property type="match status" value="1"/>
</dbReference>
<keyword evidence="1" id="KW-0732">Signal</keyword>
<protein>
    <recommendedName>
        <fullName evidence="4">Big-1 domain-containing protein</fullName>
    </recommendedName>
</protein>
<dbReference type="InterPro" id="IPR008964">
    <property type="entry name" value="Invasin/intimin_cell_adhesion"/>
</dbReference>
<dbReference type="EMBL" id="BAFN01000001">
    <property type="protein sequence ID" value="GAN31740.1"/>
    <property type="molecule type" value="Genomic_DNA"/>
</dbReference>
<evidence type="ECO:0000313" key="3">
    <source>
        <dbReference type="Proteomes" id="UP000032309"/>
    </source>
</evidence>
<comment type="caution">
    <text evidence="2">The sequence shown here is derived from an EMBL/GenBank/DDBJ whole genome shotgun (WGS) entry which is preliminary data.</text>
</comment>
<feature type="signal peptide" evidence="1">
    <location>
        <begin position="1"/>
        <end position="28"/>
    </location>
</feature>
<keyword evidence="3" id="KW-1185">Reference proteome</keyword>
<dbReference type="RefSeq" id="WP_052561598.1">
    <property type="nucleotide sequence ID" value="NZ_BAFN01000001.1"/>
</dbReference>
<feature type="chain" id="PRO_5046027867" description="Big-1 domain-containing protein" evidence="1">
    <location>
        <begin position="29"/>
        <end position="246"/>
    </location>
</feature>
<accession>A0ABQ0JSP1</accession>
<dbReference type="InterPro" id="IPR013783">
    <property type="entry name" value="Ig-like_fold"/>
</dbReference>
<evidence type="ECO:0008006" key="4">
    <source>
        <dbReference type="Google" id="ProtNLM"/>
    </source>
</evidence>
<evidence type="ECO:0000256" key="1">
    <source>
        <dbReference type="SAM" id="SignalP"/>
    </source>
</evidence>
<name>A0ABQ0JSP1_9BACT</name>
<dbReference type="Proteomes" id="UP000032309">
    <property type="component" value="Unassembled WGS sequence"/>
</dbReference>
<sequence length="246" mass="26171">MKNTSFVIAYCLLITCSIFILYSNLTFAEATPMVTATPVTTPTPQSVITREATNITSNSATLNATVYFGAIQSMFFEYGTASGSYTNSVGAVREDTSEKVSADISGLLPATTYYDRIVVVTKPPPDTGYTYGNEESFTTLAATPTPECEAESIEAFPKTLKLQKDESGDVTVTVTCADSSPVVGETVTAKIKSGKKRILISPQSTDTNVNGQAIFTITATKKTGNAKVKFETASGLKATVTVKVRK</sequence>
<dbReference type="SUPFAM" id="SSF49373">
    <property type="entry name" value="Invasin/intimin cell-adhesion fragments"/>
    <property type="match status" value="1"/>
</dbReference>
<reference evidence="3" key="1">
    <citation type="journal article" date="2015" name="Genome Announc.">
        <title>Draft Genome Sequence of an Anaerobic Ammonium-Oxidizing Bacterium, "Candidatus Brocadia sinica".</title>
        <authorList>
            <person name="Oshiki M."/>
            <person name="Shinyako-Hata K."/>
            <person name="Satoh H."/>
            <person name="Okabe S."/>
        </authorList>
    </citation>
    <scope>NUCLEOTIDE SEQUENCE [LARGE SCALE GENOMIC DNA]</scope>
    <source>
        <strain evidence="3">JPN1</strain>
    </source>
</reference>
<gene>
    <name evidence="2" type="ORF">BROSI_A0244</name>
</gene>
<evidence type="ECO:0000313" key="2">
    <source>
        <dbReference type="EMBL" id="GAN31740.1"/>
    </source>
</evidence>